<evidence type="ECO:0000313" key="3">
    <source>
        <dbReference type="EMBL" id="AFZ38322.1"/>
    </source>
</evidence>
<geneLocation type="plasmid" evidence="3 4">
    <name>pSTA7437.02</name>
</geneLocation>
<keyword evidence="3" id="KW-0614">Plasmid</keyword>
<evidence type="ECO:0000313" key="4">
    <source>
        <dbReference type="Proteomes" id="UP000010473"/>
    </source>
</evidence>
<feature type="region of interest" description="Disordered" evidence="1">
    <location>
        <begin position="29"/>
        <end position="55"/>
    </location>
</feature>
<dbReference type="KEGG" id="scs:Sta7437_4894"/>
<evidence type="ECO:0000256" key="2">
    <source>
        <dbReference type="SAM" id="SignalP"/>
    </source>
</evidence>
<dbReference type="Proteomes" id="UP000010473">
    <property type="component" value="Plasmid pSTA7437.02"/>
</dbReference>
<proteinExistence type="predicted"/>
<dbReference type="HOGENOM" id="CLU_1936829_0_0_3"/>
<keyword evidence="4" id="KW-1185">Reference proteome</keyword>
<feature type="signal peptide" evidence="2">
    <location>
        <begin position="1"/>
        <end position="20"/>
    </location>
</feature>
<feature type="chain" id="PRO_5003938257" evidence="2">
    <location>
        <begin position="21"/>
        <end position="130"/>
    </location>
</feature>
<feature type="compositionally biased region" description="Low complexity" evidence="1">
    <location>
        <begin position="41"/>
        <end position="54"/>
    </location>
</feature>
<dbReference type="RefSeq" id="WP_015195698.1">
    <property type="nucleotide sequence ID" value="NC_019749.1"/>
</dbReference>
<dbReference type="AlphaFoldDB" id="K9Y2R4"/>
<accession>K9Y2R4</accession>
<evidence type="ECO:0000256" key="1">
    <source>
        <dbReference type="SAM" id="MobiDB-lite"/>
    </source>
</evidence>
<name>K9Y2R4_STAC7</name>
<reference evidence="4" key="1">
    <citation type="journal article" date="2013" name="Proc. Natl. Acad. Sci. U.S.A.">
        <title>Improving the coverage of the cyanobacterial phylum using diversity-driven genome sequencing.</title>
        <authorList>
            <person name="Shih P.M."/>
            <person name="Wu D."/>
            <person name="Latifi A."/>
            <person name="Axen S.D."/>
            <person name="Fewer D.P."/>
            <person name="Talla E."/>
            <person name="Calteau A."/>
            <person name="Cai F."/>
            <person name="Tandeau de Marsac N."/>
            <person name="Rippka R."/>
            <person name="Herdman M."/>
            <person name="Sivonen K."/>
            <person name="Coursin T."/>
            <person name="Laurent T."/>
            <person name="Goodwin L."/>
            <person name="Nolan M."/>
            <person name="Davenport K.W."/>
            <person name="Han C.S."/>
            <person name="Rubin E.M."/>
            <person name="Eisen J.A."/>
            <person name="Woyke T."/>
            <person name="Gugger M."/>
            <person name="Kerfeld C.A."/>
        </authorList>
    </citation>
    <scope>NUCLEOTIDE SEQUENCE [LARGE SCALE GENOMIC DNA]</scope>
    <source>
        <strain evidence="4">ATCC 29371 / PCC 7437</strain>
        <plasmid evidence="4">Plasmid pSTA7437.02</plasmid>
    </source>
</reference>
<gene>
    <name evidence="3" type="ordered locus">Sta7437_4894</name>
</gene>
<organism evidence="3 4">
    <name type="scientific">Stanieria cyanosphaera (strain ATCC 29371 / PCC 7437)</name>
    <dbReference type="NCBI Taxonomy" id="111780"/>
    <lineage>
        <taxon>Bacteria</taxon>
        <taxon>Bacillati</taxon>
        <taxon>Cyanobacteriota</taxon>
        <taxon>Cyanophyceae</taxon>
        <taxon>Pleurocapsales</taxon>
        <taxon>Dermocarpellaceae</taxon>
        <taxon>Stanieria</taxon>
    </lineage>
</organism>
<dbReference type="EMBL" id="CP003655">
    <property type="protein sequence ID" value="AFZ38322.1"/>
    <property type="molecule type" value="Genomic_DNA"/>
</dbReference>
<keyword evidence="2" id="KW-0732">Signal</keyword>
<sequence length="130" mass="14017">MKWFGNLLPYALATAGIILASTLTNKVTGTSPASSHAYPLTTSTSNQTDTATTSPRRLTVTVKVAEPTDLKIAEGQTIREGQIISDRISEKTRLTSQQKQLQLSLDRLKGATTDGVTSNLKSSHSKEQSR</sequence>
<protein>
    <submittedName>
        <fullName evidence="3">Uncharacterized protein</fullName>
    </submittedName>
</protein>